<protein>
    <recommendedName>
        <fullName evidence="2">DUF6534 domain-containing protein</fullName>
    </recommendedName>
</protein>
<accession>A0A8E2DTK0</accession>
<keyword evidence="1" id="KW-0812">Transmembrane</keyword>
<dbReference type="PANTHER" id="PTHR40465:SF1">
    <property type="entry name" value="DUF6534 DOMAIN-CONTAINING PROTEIN"/>
    <property type="match status" value="1"/>
</dbReference>
<dbReference type="InterPro" id="IPR045339">
    <property type="entry name" value="DUF6534"/>
</dbReference>
<proteinExistence type="predicted"/>
<feature type="transmembrane region" description="Helical" evidence="1">
    <location>
        <begin position="101"/>
        <end position="122"/>
    </location>
</feature>
<feature type="transmembrane region" description="Helical" evidence="1">
    <location>
        <begin position="184"/>
        <end position="204"/>
    </location>
</feature>
<dbReference type="OrthoDB" id="3214861at2759"/>
<feature type="domain" description="DUF6534" evidence="2">
    <location>
        <begin position="148"/>
        <end position="235"/>
    </location>
</feature>
<dbReference type="EMBL" id="KV722336">
    <property type="protein sequence ID" value="OCH95397.1"/>
    <property type="molecule type" value="Genomic_DNA"/>
</dbReference>
<gene>
    <name evidence="3" type="ORF">OBBRIDRAFT_830961</name>
</gene>
<feature type="transmembrane region" description="Helical" evidence="1">
    <location>
        <begin position="142"/>
        <end position="164"/>
    </location>
</feature>
<feature type="transmembrane region" description="Helical" evidence="1">
    <location>
        <begin position="12"/>
        <end position="31"/>
    </location>
</feature>
<dbReference type="AlphaFoldDB" id="A0A8E2DTK0"/>
<name>A0A8E2DTK0_9APHY</name>
<feature type="transmembrane region" description="Helical" evidence="1">
    <location>
        <begin position="210"/>
        <end position="229"/>
    </location>
</feature>
<keyword evidence="4" id="KW-1185">Reference proteome</keyword>
<reference evidence="3 4" key="1">
    <citation type="submission" date="2016-07" db="EMBL/GenBank/DDBJ databases">
        <title>Draft genome of the white-rot fungus Obba rivulosa 3A-2.</title>
        <authorList>
            <consortium name="DOE Joint Genome Institute"/>
            <person name="Miettinen O."/>
            <person name="Riley R."/>
            <person name="Acob R."/>
            <person name="Barry K."/>
            <person name="Cullen D."/>
            <person name="De Vries R."/>
            <person name="Hainaut M."/>
            <person name="Hatakka A."/>
            <person name="Henrissat B."/>
            <person name="Hilden K."/>
            <person name="Kuo R."/>
            <person name="Labutti K."/>
            <person name="Lipzen A."/>
            <person name="Makela M.R."/>
            <person name="Sandor L."/>
            <person name="Spatafora J.W."/>
            <person name="Grigoriev I.V."/>
            <person name="Hibbett D.S."/>
        </authorList>
    </citation>
    <scope>NUCLEOTIDE SEQUENCE [LARGE SCALE GENOMIC DNA]</scope>
    <source>
        <strain evidence="3 4">3A-2</strain>
    </source>
</reference>
<dbReference type="PANTHER" id="PTHR40465">
    <property type="entry name" value="CHROMOSOME 1, WHOLE GENOME SHOTGUN SEQUENCE"/>
    <property type="match status" value="1"/>
</dbReference>
<keyword evidence="1" id="KW-0472">Membrane</keyword>
<keyword evidence="1" id="KW-1133">Transmembrane helix</keyword>
<evidence type="ECO:0000256" key="1">
    <source>
        <dbReference type="SAM" id="Phobius"/>
    </source>
</evidence>
<evidence type="ECO:0000259" key="2">
    <source>
        <dbReference type="Pfam" id="PF20152"/>
    </source>
</evidence>
<evidence type="ECO:0000313" key="3">
    <source>
        <dbReference type="EMBL" id="OCH95397.1"/>
    </source>
</evidence>
<organism evidence="3 4">
    <name type="scientific">Obba rivulosa</name>
    <dbReference type="NCBI Taxonomy" id="1052685"/>
    <lineage>
        <taxon>Eukaryota</taxon>
        <taxon>Fungi</taxon>
        <taxon>Dikarya</taxon>
        <taxon>Basidiomycota</taxon>
        <taxon>Agaricomycotina</taxon>
        <taxon>Agaricomycetes</taxon>
        <taxon>Polyporales</taxon>
        <taxon>Gelatoporiaceae</taxon>
        <taxon>Obba</taxon>
    </lineage>
</organism>
<sequence>MASSHSELEDTLGAFLIGVIISTALYGLTAVQTYQYFRQDYNDPMTFKALVSLLCVLDTTHEILLIQTLYAWVIGGFGNPEAMITPSRLLCLRIRKLGMDWFLVAPIFVLFSVEFVCSIVWFGLALDLKNIDDFNNLSTAYYVGWGSSLAADILIASSQAIILWRRRTGFNSLTDGVVRTLMLYSVNTGLLTSVVATVGLITFATMPDTLIYVAFYHQVSKLLLNAFLATYNARQELRHAVSGGGELVKIPLPNGATSTRPHTFCLAPEVEREVEDRVIHISVNTSTDTKVDV</sequence>
<dbReference type="Proteomes" id="UP000250043">
    <property type="component" value="Unassembled WGS sequence"/>
</dbReference>
<dbReference type="Pfam" id="PF20152">
    <property type="entry name" value="DUF6534"/>
    <property type="match status" value="1"/>
</dbReference>
<evidence type="ECO:0000313" key="4">
    <source>
        <dbReference type="Proteomes" id="UP000250043"/>
    </source>
</evidence>